<dbReference type="Proteomes" id="UP000298313">
    <property type="component" value="Unassembled WGS sequence"/>
</dbReference>
<dbReference type="PANTHER" id="PTHR10937">
    <property type="entry name" value="GLUCOSAMINE--FRUCTOSE-6-PHOSPHATE AMINOTRANSFERASE, ISOMERIZING"/>
    <property type="match status" value="1"/>
</dbReference>
<dbReference type="RefSeq" id="WP_134522253.1">
    <property type="nucleotide sequence ID" value="NZ_SOHH01000025.1"/>
</dbReference>
<dbReference type="GO" id="GO:0097367">
    <property type="term" value="F:carbohydrate derivative binding"/>
    <property type="evidence" value="ECO:0007669"/>
    <property type="project" value="InterPro"/>
</dbReference>
<dbReference type="EMBL" id="SOHH01000025">
    <property type="protein sequence ID" value="TFD82504.1"/>
    <property type="molecule type" value="Genomic_DNA"/>
</dbReference>
<evidence type="ECO:0000313" key="3">
    <source>
        <dbReference type="Proteomes" id="UP000298313"/>
    </source>
</evidence>
<organism evidence="2 3">
    <name type="scientific">Cryobacterium fucosi</name>
    <dbReference type="NCBI Taxonomy" id="1259157"/>
    <lineage>
        <taxon>Bacteria</taxon>
        <taxon>Bacillati</taxon>
        <taxon>Actinomycetota</taxon>
        <taxon>Actinomycetes</taxon>
        <taxon>Micrococcales</taxon>
        <taxon>Microbacteriaceae</taxon>
        <taxon>Cryobacterium</taxon>
    </lineage>
</organism>
<dbReference type="PANTHER" id="PTHR10937:SF8">
    <property type="entry name" value="AMINOTRANSFERASE-RELATED"/>
    <property type="match status" value="1"/>
</dbReference>
<sequence>MSNNACFVDAMRAQPKHLALAHATVTKDLDRATLPIWRQGETVAVVAMGASSHSGTVLVAVLAAAGFRAVNLTASDLMLAAEGFQPANHYVIVSESGRSPETIEAARRLTVGRRIGISNFPDAQISEVLDVPLGLGGFNDSPVYTSGYTATLLAYALLLDRVGIVPAGPEIARIPAIVGNALNTYDAIASTVGRLVATASMVDVVGQGISFASAAQTALMIREGLRSPSASYDTFQYLHGPMESASEGTVVIVFGDGRELSIPDSILDAGVKVVLVTTAPDGAIPSARHANLTVVRLDTEMRGFVRPIVEAVFAQLVLAHAIEHKPFPIEQFIYEQHDTKMRETQVN</sequence>
<name>A0A4R9BGX7_9MICO</name>
<reference evidence="2 3" key="1">
    <citation type="submission" date="2019-03" db="EMBL/GenBank/DDBJ databases">
        <title>Genomics of glacier-inhabiting Cryobacterium strains.</title>
        <authorList>
            <person name="Liu Q."/>
            <person name="Xin Y.-H."/>
        </authorList>
    </citation>
    <scope>NUCLEOTIDE SEQUENCE [LARGE SCALE GENOMIC DNA]</scope>
    <source>
        <strain evidence="2 3">Hh4</strain>
    </source>
</reference>
<dbReference type="GO" id="GO:1901135">
    <property type="term" value="P:carbohydrate derivative metabolic process"/>
    <property type="evidence" value="ECO:0007669"/>
    <property type="project" value="InterPro"/>
</dbReference>
<gene>
    <name evidence="2" type="ORF">E3T48_02250</name>
</gene>
<accession>A0A4R9BGX7</accession>
<dbReference type="OrthoDB" id="3808774at2"/>
<dbReference type="InterPro" id="IPR001347">
    <property type="entry name" value="SIS_dom"/>
</dbReference>
<proteinExistence type="predicted"/>
<dbReference type="InterPro" id="IPR046348">
    <property type="entry name" value="SIS_dom_sf"/>
</dbReference>
<keyword evidence="3" id="KW-1185">Reference proteome</keyword>
<evidence type="ECO:0000313" key="2">
    <source>
        <dbReference type="EMBL" id="TFD82504.1"/>
    </source>
</evidence>
<dbReference type="AlphaFoldDB" id="A0A4R9BGX7"/>
<feature type="domain" description="SIS" evidence="1">
    <location>
        <begin position="25"/>
        <end position="169"/>
    </location>
</feature>
<evidence type="ECO:0000259" key="1">
    <source>
        <dbReference type="PROSITE" id="PS51464"/>
    </source>
</evidence>
<dbReference type="Gene3D" id="3.40.50.10490">
    <property type="entry name" value="Glucose-6-phosphate isomerase like protein, domain 1"/>
    <property type="match status" value="2"/>
</dbReference>
<comment type="caution">
    <text evidence="2">The sequence shown here is derived from an EMBL/GenBank/DDBJ whole genome shotgun (WGS) entry which is preliminary data.</text>
</comment>
<dbReference type="PROSITE" id="PS51464">
    <property type="entry name" value="SIS"/>
    <property type="match status" value="1"/>
</dbReference>
<protein>
    <submittedName>
        <fullName evidence="2">SIS domain-containing protein</fullName>
    </submittedName>
</protein>
<dbReference type="SUPFAM" id="SSF53697">
    <property type="entry name" value="SIS domain"/>
    <property type="match status" value="1"/>
</dbReference>